<feature type="compositionally biased region" description="Basic and acidic residues" evidence="5">
    <location>
        <begin position="303"/>
        <end position="317"/>
    </location>
</feature>
<feature type="region of interest" description="Disordered" evidence="5">
    <location>
        <begin position="264"/>
        <end position="353"/>
    </location>
</feature>
<feature type="region of interest" description="Disordered" evidence="5">
    <location>
        <begin position="121"/>
        <end position="157"/>
    </location>
</feature>
<dbReference type="Gene3D" id="4.10.60.10">
    <property type="entry name" value="Zinc finger, CCHC-type"/>
    <property type="match status" value="1"/>
</dbReference>
<dbReference type="Pfam" id="PF02337">
    <property type="entry name" value="Gag_p10"/>
    <property type="match status" value="1"/>
</dbReference>
<keyword evidence="2 4" id="KW-0863">Zinc-finger</keyword>
<dbReference type="SUPFAM" id="SSF57756">
    <property type="entry name" value="Retrovirus zinc finger-like domains"/>
    <property type="match status" value="2"/>
</dbReference>
<dbReference type="InterPro" id="IPR003322">
    <property type="entry name" value="B_retro_matrix"/>
</dbReference>
<feature type="region of interest" description="Disordered" evidence="5">
    <location>
        <begin position="616"/>
        <end position="635"/>
    </location>
</feature>
<dbReference type="GO" id="GO:0008270">
    <property type="term" value="F:zinc ion binding"/>
    <property type="evidence" value="ECO:0007669"/>
    <property type="project" value="UniProtKB-KW"/>
</dbReference>
<dbReference type="SUPFAM" id="SSF47836">
    <property type="entry name" value="Retroviral matrix proteins"/>
    <property type="match status" value="1"/>
</dbReference>
<dbReference type="Pfam" id="PF14787">
    <property type="entry name" value="zf-CCHC_5"/>
    <property type="match status" value="1"/>
</dbReference>
<dbReference type="EMBL" id="AF224725">
    <property type="protein sequence ID" value="AAF36393.1"/>
    <property type="molecule type" value="Genomic_DNA"/>
</dbReference>
<evidence type="ECO:0000313" key="7">
    <source>
        <dbReference type="EMBL" id="AAF36393.1"/>
    </source>
</evidence>
<protein>
    <submittedName>
        <fullName evidence="7">Gag polyprotein</fullName>
    </submittedName>
</protein>
<dbReference type="Gene3D" id="1.10.375.10">
    <property type="entry name" value="Human Immunodeficiency Virus Type 1 Capsid Protein"/>
    <property type="match status" value="1"/>
</dbReference>
<feature type="region of interest" description="Disordered" evidence="5">
    <location>
        <begin position="648"/>
        <end position="708"/>
    </location>
</feature>
<dbReference type="SMART" id="SM00343">
    <property type="entry name" value="ZnF_C2HC"/>
    <property type="match status" value="2"/>
</dbReference>
<organism evidence="7">
    <name type="scientific">Trichosurus vulpecula</name>
    <name type="common">Brush-tailed possum</name>
    <dbReference type="NCBI Taxonomy" id="9337"/>
    <lineage>
        <taxon>Eukaryota</taxon>
        <taxon>Metazoa</taxon>
        <taxon>Chordata</taxon>
        <taxon>Craniata</taxon>
        <taxon>Vertebrata</taxon>
        <taxon>Euteleostomi</taxon>
        <taxon>Mammalia</taxon>
        <taxon>Metatheria</taxon>
        <taxon>Diprotodontia</taxon>
        <taxon>Phalangeridae</taxon>
        <taxon>Trichosurus</taxon>
    </lineage>
</organism>
<dbReference type="InterPro" id="IPR008919">
    <property type="entry name" value="Retrov_capsid_N"/>
</dbReference>
<dbReference type="AlphaFoldDB" id="Q9N174"/>
<dbReference type="InterPro" id="IPR001878">
    <property type="entry name" value="Znf_CCHC"/>
</dbReference>
<dbReference type="InterPro" id="IPR050195">
    <property type="entry name" value="Primate_lentivir_Gag_pol-like"/>
</dbReference>
<dbReference type="SUPFAM" id="SSF47943">
    <property type="entry name" value="Retrovirus capsid protein, N-terminal core domain"/>
    <property type="match status" value="1"/>
</dbReference>
<reference evidence="7" key="1">
    <citation type="journal article" date="2001" name="J. Virol.">
        <title>Endogenous type D retrovirus in a marsupial, the common brushtail possum (Trichosurus vulpecula).</title>
        <authorList>
            <person name="Baillie G.J."/>
            <person name="Wilkins R.J."/>
        </authorList>
    </citation>
    <scope>NUCLEOTIDE SEQUENCE</scope>
</reference>
<dbReference type="PROSITE" id="PS50158">
    <property type="entry name" value="ZF_CCHC"/>
    <property type="match status" value="1"/>
</dbReference>
<dbReference type="InterPro" id="IPR038124">
    <property type="entry name" value="B_retro_matrix_sf"/>
</dbReference>
<evidence type="ECO:0000256" key="1">
    <source>
        <dbReference type="ARBA" id="ARBA00022723"/>
    </source>
</evidence>
<keyword evidence="1" id="KW-0479">Metal-binding</keyword>
<dbReference type="InterPro" id="IPR010999">
    <property type="entry name" value="Retrovr_matrix"/>
</dbReference>
<sequence>MGSPLSKEQVFLKDLKQSFKERGIRIKKKDLLKFFIFIDKVCPWFIVNGPDIHPGKWQKVGRDLNERLKQEGPESVPINAFSLWTLINDIIEGSTGDKGARQLLVQAESCLAPLSRAASASSLHAENSQDKEEAKSPPPTPTAKSIYPPLPNPVEETLTFPVFPTEGKVGMNTAPENESGPLPDENAANLDVEAAAYNPQEVFLSHAFSPHPYLLPPLVDLSQIQRDLTQRMAELRKTVNMQNQYHQMVKEFSALQASLQKALLPPSAPKSTPIALPQDKIPRPKQKQKSLLFPILRSNTQNRPKDAEDTNSDKHPPENSAGLEESEEESQEEEVEDDNQESDSEEDNKSCSSKYKAPKFKNIKDLHAAVKKYGPNAPFTLSALEAIGQGGYLLPGEWVRVARAALSRGQFLTWKAEFEYHCQTIEKRNLKSKANRDWTFEKLAGRGEYALEKKQRKLPTGLLEQTAHAANRAWRALPVTGSPFTPLNKITQRKDEEYSDFVSRLLETAERTLGNEASDDLIIKRLAFENANGPCRSVLNGQWQDKTLNEMIKLCRDIQDPTAAKIEKMSQAILALQNPMKNMSEAFLTIGAAVDNTVKTCFKCGAEGHFARQCPMNQPNPTAQTRRAAPATPCPRCRKRFHWGNTCRATHDIDGKPLPPLSGNGWRGRPRTPQGLAQPATGTHPAHSSPEQRQAVQEWTCVPPPPQY</sequence>
<feature type="compositionally biased region" description="Low complexity" evidence="5">
    <location>
        <begin position="621"/>
        <end position="635"/>
    </location>
</feature>
<dbReference type="GO" id="GO:0003676">
    <property type="term" value="F:nucleic acid binding"/>
    <property type="evidence" value="ECO:0007669"/>
    <property type="project" value="InterPro"/>
</dbReference>
<dbReference type="Pfam" id="PF00098">
    <property type="entry name" value="zf-CCHC"/>
    <property type="match status" value="1"/>
</dbReference>
<dbReference type="InterPro" id="IPR036875">
    <property type="entry name" value="Znf_CCHC_sf"/>
</dbReference>
<evidence type="ECO:0000256" key="3">
    <source>
        <dbReference type="ARBA" id="ARBA00022833"/>
    </source>
</evidence>
<dbReference type="GO" id="GO:0005198">
    <property type="term" value="F:structural molecule activity"/>
    <property type="evidence" value="ECO:0007669"/>
    <property type="project" value="InterPro"/>
</dbReference>
<dbReference type="Pfam" id="PF19317">
    <property type="entry name" value="Gag_p24_C"/>
    <property type="match status" value="1"/>
</dbReference>
<accession>Q9N174</accession>
<dbReference type="PANTHER" id="PTHR40389:SF3">
    <property type="entry name" value="IGE-BINDING PROTEIN"/>
    <property type="match status" value="1"/>
</dbReference>
<dbReference type="Gene3D" id="1.10.150.490">
    <property type="entry name" value="Retroviral GAG p10 protein"/>
    <property type="match status" value="1"/>
</dbReference>
<feature type="domain" description="CCHC-type" evidence="6">
    <location>
        <begin position="601"/>
        <end position="615"/>
    </location>
</feature>
<evidence type="ECO:0000256" key="5">
    <source>
        <dbReference type="SAM" id="MobiDB-lite"/>
    </source>
</evidence>
<dbReference type="InterPro" id="IPR008916">
    <property type="entry name" value="Retrov_capsid_C"/>
</dbReference>
<proteinExistence type="predicted"/>
<dbReference type="PANTHER" id="PTHR40389">
    <property type="entry name" value="ENDOGENOUS RETROVIRUS GROUP K MEMBER 24 GAG POLYPROTEIN-RELATED"/>
    <property type="match status" value="1"/>
</dbReference>
<dbReference type="SUPFAM" id="SSF47353">
    <property type="entry name" value="Retrovirus capsid dimerization domain-like"/>
    <property type="match status" value="1"/>
</dbReference>
<dbReference type="Pfam" id="PF00607">
    <property type="entry name" value="Gag_p24"/>
    <property type="match status" value="1"/>
</dbReference>
<dbReference type="GO" id="GO:0016032">
    <property type="term" value="P:viral process"/>
    <property type="evidence" value="ECO:0007669"/>
    <property type="project" value="InterPro"/>
</dbReference>
<feature type="compositionally biased region" description="Acidic residues" evidence="5">
    <location>
        <begin position="324"/>
        <end position="346"/>
    </location>
</feature>
<keyword evidence="3" id="KW-0862">Zinc</keyword>
<evidence type="ECO:0000256" key="2">
    <source>
        <dbReference type="ARBA" id="ARBA00022771"/>
    </source>
</evidence>
<evidence type="ECO:0000259" key="6">
    <source>
        <dbReference type="PROSITE" id="PS50158"/>
    </source>
</evidence>
<dbReference type="Gene3D" id="1.10.1200.30">
    <property type="match status" value="1"/>
</dbReference>
<evidence type="ECO:0000256" key="4">
    <source>
        <dbReference type="PROSITE-ProRule" id="PRU00047"/>
    </source>
</evidence>
<dbReference type="InterPro" id="IPR045345">
    <property type="entry name" value="Gag_p24_C"/>
</dbReference>
<name>Q9N174_TRIVU</name>
<gene>
    <name evidence="7" type="primary">gag</name>
</gene>